<dbReference type="PANTHER" id="PTHR11842:SF10">
    <property type="entry name" value="MITOTIC SPINDLE ASSEMBLY CHECKPOINT PROTEIN MAD2B"/>
    <property type="match status" value="1"/>
</dbReference>
<dbReference type="InterPro" id="IPR003511">
    <property type="entry name" value="HORMA_dom"/>
</dbReference>
<feature type="domain" description="HORMA" evidence="1">
    <location>
        <begin position="7"/>
        <end position="199"/>
    </location>
</feature>
<proteinExistence type="predicted"/>
<dbReference type="Proteomes" id="UP000829291">
    <property type="component" value="Chromosome 6"/>
</dbReference>
<dbReference type="Gene3D" id="3.30.900.10">
    <property type="entry name" value="HORMA domain"/>
    <property type="match status" value="1"/>
</dbReference>
<protein>
    <submittedName>
        <fullName evidence="3">Mitotic spindle assembly checkpoint protein MAD2B</fullName>
    </submittedName>
</protein>
<keyword evidence="2" id="KW-1185">Reference proteome</keyword>
<dbReference type="Pfam" id="PF02301">
    <property type="entry name" value="HORMA"/>
    <property type="match status" value="1"/>
</dbReference>
<evidence type="ECO:0000313" key="3">
    <source>
        <dbReference type="RefSeq" id="XP_046599545.1"/>
    </source>
</evidence>
<gene>
    <name evidence="3" type="primary">LOC107217446</name>
</gene>
<reference evidence="3" key="1">
    <citation type="submission" date="2025-08" db="UniProtKB">
        <authorList>
            <consortium name="RefSeq"/>
        </authorList>
    </citation>
    <scope>IDENTIFICATION</scope>
    <source>
        <tissue evidence="3">Thorax and Abdomen</tissue>
    </source>
</reference>
<dbReference type="InterPro" id="IPR045091">
    <property type="entry name" value="Mad2-like"/>
</dbReference>
<dbReference type="SUPFAM" id="SSF56019">
    <property type="entry name" value="The spindle assembly checkpoint protein mad2"/>
    <property type="match status" value="1"/>
</dbReference>
<dbReference type="RefSeq" id="XP_046599545.1">
    <property type="nucleotide sequence ID" value="XM_046743589.1"/>
</dbReference>
<dbReference type="GeneID" id="107217446"/>
<dbReference type="InterPro" id="IPR036570">
    <property type="entry name" value="HORMA_dom_sf"/>
</dbReference>
<evidence type="ECO:0000313" key="2">
    <source>
        <dbReference type="Proteomes" id="UP000829291"/>
    </source>
</evidence>
<dbReference type="PROSITE" id="PS50815">
    <property type="entry name" value="HORMA"/>
    <property type="match status" value="1"/>
</dbReference>
<evidence type="ECO:0000259" key="1">
    <source>
        <dbReference type="PROSITE" id="PS50815"/>
    </source>
</evidence>
<accession>A0ABM3GH35</accession>
<dbReference type="PANTHER" id="PTHR11842">
    <property type="entry name" value="MITOTIC SPINDLE ASSEMBLY CHECKPOINT PROTEIN MAD2"/>
    <property type="match status" value="1"/>
</dbReference>
<organism evidence="2 3">
    <name type="scientific">Neodiprion lecontei</name>
    <name type="common">Redheaded pine sawfly</name>
    <dbReference type="NCBI Taxonomy" id="441921"/>
    <lineage>
        <taxon>Eukaryota</taxon>
        <taxon>Metazoa</taxon>
        <taxon>Ecdysozoa</taxon>
        <taxon>Arthropoda</taxon>
        <taxon>Hexapoda</taxon>
        <taxon>Insecta</taxon>
        <taxon>Pterygota</taxon>
        <taxon>Neoptera</taxon>
        <taxon>Endopterygota</taxon>
        <taxon>Hymenoptera</taxon>
        <taxon>Tenthredinoidea</taxon>
        <taxon>Diprionidae</taxon>
        <taxon>Diprioninae</taxon>
        <taxon>Neodiprion</taxon>
    </lineage>
</organism>
<name>A0ABM3GH35_NEOLC</name>
<sequence>MSTQQQIVGADILLEFLEVAFHNILYVRNLYPKEIFVRKQIYGIATQVSEHPELNTYLKEVLNSIRELIRHDENSVRKINLCFYNQDKTPVEQFVFDLGKLKADLAVQDPFFLKTEEALRTFCLKLSTSGSYLKRLPENATFSIQIHTHEAAHAALNENPRCENFPWIEAEEDMTEIKEQTLLPLKSINTEYLNLQMYALEKKNKNEEKQ</sequence>